<sequence>MPDTKNVVIIGSNSSINVIKSIYNKLPKTHRIVLIEANEYAYFPPAALRASVSPSWENQVIAPLDQLFSQKSRHVVLNGYRAISFDDKSVKLDKASKLGEVISYDILLLATGSNYSFPCRPDTPSFAMKDHLKSMQGDIEKSDKVVIVGGGALGVEMSGEVRERYKNKQVTLIHSHGDLCGGEVGLHDEIYAQLTKNGVDIVLNERVDNIKDLQFGYGEERTVRTTAGKEFKADFVFNAMGTKPNISLIQDFDDSLISDKGLVKVDDYLQVDSPKLDRVFAMGDIANIDELKTFVNAQRHASYIATNITNLANGKKASKKYSTGPVIMGVAIGMKGGAIRLGWFSFGAWAGSFKARSLFADSFQSSYKQLE</sequence>
<dbReference type="PRINTS" id="PR00411">
    <property type="entry name" value="PNDRDTASEI"/>
</dbReference>
<dbReference type="GO" id="GO:0005737">
    <property type="term" value="C:cytoplasm"/>
    <property type="evidence" value="ECO:0007669"/>
    <property type="project" value="TreeGrafter"/>
</dbReference>
<name>A0A4T0FT15_9BASI</name>
<dbReference type="EMBL" id="SPNW01000009">
    <property type="protein sequence ID" value="TIA91987.1"/>
    <property type="molecule type" value="Genomic_DNA"/>
</dbReference>
<dbReference type="Pfam" id="PF07992">
    <property type="entry name" value="Pyr_redox_2"/>
    <property type="match status" value="1"/>
</dbReference>
<keyword evidence="7" id="KW-1185">Reference proteome</keyword>
<comment type="similarity">
    <text evidence="1">Belongs to the FAD-dependent oxidoreductase family.</text>
</comment>
<feature type="domain" description="FAD/NAD(P)-binding" evidence="5">
    <location>
        <begin position="6"/>
        <end position="301"/>
    </location>
</feature>
<comment type="caution">
    <text evidence="6">The sequence shown here is derived from an EMBL/GenBank/DDBJ whole genome shotgun (WGS) entry which is preliminary data.</text>
</comment>
<protein>
    <recommendedName>
        <fullName evidence="5">FAD/NAD(P)-binding domain-containing protein</fullName>
    </recommendedName>
</protein>
<gene>
    <name evidence="6" type="ORF">E3P99_00828</name>
</gene>
<dbReference type="PRINTS" id="PR00368">
    <property type="entry name" value="FADPNR"/>
</dbReference>
<dbReference type="AlphaFoldDB" id="A0A4T0FT15"/>
<evidence type="ECO:0000256" key="1">
    <source>
        <dbReference type="ARBA" id="ARBA00006442"/>
    </source>
</evidence>
<dbReference type="Proteomes" id="UP000310189">
    <property type="component" value="Unassembled WGS sequence"/>
</dbReference>
<evidence type="ECO:0000313" key="7">
    <source>
        <dbReference type="Proteomes" id="UP000310189"/>
    </source>
</evidence>
<dbReference type="PANTHER" id="PTHR43735">
    <property type="entry name" value="APOPTOSIS-INDUCING FACTOR 1"/>
    <property type="match status" value="1"/>
</dbReference>
<evidence type="ECO:0000256" key="3">
    <source>
        <dbReference type="ARBA" id="ARBA00022827"/>
    </source>
</evidence>
<keyword evidence="4" id="KW-0560">Oxidoreductase</keyword>
<dbReference type="Gene3D" id="3.50.50.100">
    <property type="match status" value="1"/>
</dbReference>
<reference evidence="6 7" key="1">
    <citation type="submission" date="2019-03" db="EMBL/GenBank/DDBJ databases">
        <title>Sequencing 23 genomes of Wallemia ichthyophaga.</title>
        <authorList>
            <person name="Gostincar C."/>
        </authorList>
    </citation>
    <scope>NUCLEOTIDE SEQUENCE [LARGE SCALE GENOMIC DNA]</scope>
    <source>
        <strain evidence="6 7">EXF-5753</strain>
    </source>
</reference>
<accession>A0A4T0FT15</accession>
<evidence type="ECO:0000313" key="6">
    <source>
        <dbReference type="EMBL" id="TIA91987.1"/>
    </source>
</evidence>
<dbReference type="OrthoDB" id="202203at2759"/>
<keyword evidence="2" id="KW-0285">Flavoprotein</keyword>
<dbReference type="SUPFAM" id="SSF51905">
    <property type="entry name" value="FAD/NAD(P)-binding domain"/>
    <property type="match status" value="1"/>
</dbReference>
<evidence type="ECO:0000256" key="4">
    <source>
        <dbReference type="ARBA" id="ARBA00023002"/>
    </source>
</evidence>
<dbReference type="PANTHER" id="PTHR43735:SF3">
    <property type="entry name" value="FERROPTOSIS SUPPRESSOR PROTEIN 1"/>
    <property type="match status" value="1"/>
</dbReference>
<organism evidence="6 7">
    <name type="scientific">Wallemia hederae</name>
    <dbReference type="NCBI Taxonomy" id="1540922"/>
    <lineage>
        <taxon>Eukaryota</taxon>
        <taxon>Fungi</taxon>
        <taxon>Dikarya</taxon>
        <taxon>Basidiomycota</taxon>
        <taxon>Wallemiomycotina</taxon>
        <taxon>Wallemiomycetes</taxon>
        <taxon>Wallemiales</taxon>
        <taxon>Wallemiaceae</taxon>
        <taxon>Wallemia</taxon>
    </lineage>
</organism>
<dbReference type="InterPro" id="IPR023753">
    <property type="entry name" value="FAD/NAD-binding_dom"/>
</dbReference>
<evidence type="ECO:0000256" key="2">
    <source>
        <dbReference type="ARBA" id="ARBA00022630"/>
    </source>
</evidence>
<evidence type="ECO:0000259" key="5">
    <source>
        <dbReference type="Pfam" id="PF07992"/>
    </source>
</evidence>
<dbReference type="InterPro" id="IPR036188">
    <property type="entry name" value="FAD/NAD-bd_sf"/>
</dbReference>
<dbReference type="GO" id="GO:0004174">
    <property type="term" value="F:electron-transferring-flavoprotein dehydrogenase activity"/>
    <property type="evidence" value="ECO:0007669"/>
    <property type="project" value="TreeGrafter"/>
</dbReference>
<keyword evidence="3" id="KW-0274">FAD</keyword>
<proteinExistence type="inferred from homology"/>
<dbReference type="GO" id="GO:0050660">
    <property type="term" value="F:flavin adenine dinucleotide binding"/>
    <property type="evidence" value="ECO:0007669"/>
    <property type="project" value="TreeGrafter"/>
</dbReference>